<evidence type="ECO:0000313" key="9">
    <source>
        <dbReference type="Proteomes" id="UP000241647"/>
    </source>
</evidence>
<comment type="subcellular location">
    <subcellularLocation>
        <location evidence="1">Secreted</location>
        <location evidence="1">Cell wall</location>
    </subcellularLocation>
</comment>
<dbReference type="InterPro" id="IPR002347">
    <property type="entry name" value="SDR_fam"/>
</dbReference>
<sequence>MSGRTAIVTGGASGIGGAIARRLAADGSPVAVFDVDGAAADLAAREIGEAGGKAIGVAVDVSDRAAIDIGVQRVRAELGRPSILVNSAGITTSGPFLDITAQQWARVLAVNLTGTFDCCQAVLPDMVEQGWGRIVNISSSSVHSGAAGMAAYVSSKSGVLGLTKVLALEFARKGITVNTIPPGFIDTPMMRATAERGFIDVGKQIDATPVGRIGLPEDIAAACAFLVSEEAGYITGQVIGVNGGRNT</sequence>
<dbReference type="SUPFAM" id="SSF51735">
    <property type="entry name" value="NAD(P)-binding Rossmann-fold domains"/>
    <property type="match status" value="1"/>
</dbReference>
<comment type="catalytic activity">
    <reaction evidence="6">
        <text>a (3R)-hydroxyacyl-[ACP] + NADP(+) = a 3-oxoacyl-[ACP] + NADPH + H(+)</text>
        <dbReference type="Rhea" id="RHEA:17397"/>
        <dbReference type="Rhea" id="RHEA-COMP:9916"/>
        <dbReference type="Rhea" id="RHEA-COMP:9945"/>
        <dbReference type="ChEBI" id="CHEBI:15378"/>
        <dbReference type="ChEBI" id="CHEBI:57783"/>
        <dbReference type="ChEBI" id="CHEBI:58349"/>
        <dbReference type="ChEBI" id="CHEBI:78776"/>
        <dbReference type="ChEBI" id="CHEBI:78827"/>
        <dbReference type="EC" id="1.1.1.100"/>
    </reaction>
    <physiologicalReaction direction="right-to-left" evidence="6">
        <dbReference type="Rhea" id="RHEA:17399"/>
    </physiologicalReaction>
</comment>
<dbReference type="Pfam" id="PF13561">
    <property type="entry name" value="adh_short_C2"/>
    <property type="match status" value="1"/>
</dbReference>
<evidence type="ECO:0000313" key="8">
    <source>
        <dbReference type="EMBL" id="PSR64824.1"/>
    </source>
</evidence>
<evidence type="ECO:0000256" key="5">
    <source>
        <dbReference type="ARBA" id="ARBA00040781"/>
    </source>
</evidence>
<evidence type="ECO:0000256" key="3">
    <source>
        <dbReference type="ARBA" id="ARBA00022512"/>
    </source>
</evidence>
<proteinExistence type="inferred from homology"/>
<dbReference type="SMART" id="SM00822">
    <property type="entry name" value="PKS_KR"/>
    <property type="match status" value="1"/>
</dbReference>
<dbReference type="PROSITE" id="PS00061">
    <property type="entry name" value="ADH_SHORT"/>
    <property type="match status" value="1"/>
</dbReference>
<dbReference type="PANTHER" id="PTHR42879:SF2">
    <property type="entry name" value="3-OXOACYL-[ACYL-CARRIER-PROTEIN] REDUCTASE FABG"/>
    <property type="match status" value="1"/>
</dbReference>
<dbReference type="GO" id="GO:0004316">
    <property type="term" value="F:3-oxoacyl-[acyl-carrier-protein] reductase (NADPH) activity"/>
    <property type="evidence" value="ECO:0007669"/>
    <property type="project" value="UniProtKB-EC"/>
</dbReference>
<organism evidence="8 9">
    <name type="scientific">Nocardia nova</name>
    <dbReference type="NCBI Taxonomy" id="37330"/>
    <lineage>
        <taxon>Bacteria</taxon>
        <taxon>Bacillati</taxon>
        <taxon>Actinomycetota</taxon>
        <taxon>Actinomycetes</taxon>
        <taxon>Mycobacteriales</taxon>
        <taxon>Nocardiaceae</taxon>
        <taxon>Nocardia</taxon>
    </lineage>
</organism>
<dbReference type="NCBIfam" id="NF005559">
    <property type="entry name" value="PRK07231.1"/>
    <property type="match status" value="1"/>
</dbReference>
<dbReference type="NCBIfam" id="NF009466">
    <property type="entry name" value="PRK12826.1-2"/>
    <property type="match status" value="1"/>
</dbReference>
<evidence type="ECO:0000259" key="7">
    <source>
        <dbReference type="SMART" id="SM00822"/>
    </source>
</evidence>
<evidence type="ECO:0000256" key="2">
    <source>
        <dbReference type="ARBA" id="ARBA00006484"/>
    </source>
</evidence>
<dbReference type="InterPro" id="IPR057326">
    <property type="entry name" value="KR_dom"/>
</dbReference>
<keyword evidence="3" id="KW-0134">Cell wall</keyword>
<dbReference type="AlphaFoldDB" id="A0A2T2ZAN8"/>
<dbReference type="Proteomes" id="UP000241647">
    <property type="component" value="Unassembled WGS sequence"/>
</dbReference>
<dbReference type="PRINTS" id="PR00080">
    <property type="entry name" value="SDRFAMILY"/>
</dbReference>
<dbReference type="InterPro" id="IPR036291">
    <property type="entry name" value="NAD(P)-bd_dom_sf"/>
</dbReference>
<keyword evidence="3" id="KW-0964">Secreted</keyword>
<dbReference type="PANTHER" id="PTHR42879">
    <property type="entry name" value="3-OXOACYL-(ACYL-CARRIER-PROTEIN) REDUCTASE"/>
    <property type="match status" value="1"/>
</dbReference>
<reference evidence="8 9" key="1">
    <citation type="submission" date="2018-02" db="EMBL/GenBank/DDBJ databases">
        <title>8 Nocardia nova and 1 Nocardia cyriacigeorgica strain used for evolution to TMP-SMX.</title>
        <authorList>
            <person name="Mehta H."/>
            <person name="Weng J."/>
            <person name="Shamoo Y."/>
        </authorList>
    </citation>
    <scope>NUCLEOTIDE SEQUENCE [LARGE SCALE GENOMIC DNA]</scope>
    <source>
        <strain evidence="8 9">ATCC 33727</strain>
    </source>
</reference>
<evidence type="ECO:0000256" key="1">
    <source>
        <dbReference type="ARBA" id="ARBA00004191"/>
    </source>
</evidence>
<dbReference type="RefSeq" id="WP_063032380.1">
    <property type="nucleotide sequence ID" value="NZ_PYHS01000003.1"/>
</dbReference>
<gene>
    <name evidence="8" type="ORF">C8259_07475</name>
</gene>
<dbReference type="PRINTS" id="PR00081">
    <property type="entry name" value="GDHRDH"/>
</dbReference>
<evidence type="ECO:0000256" key="6">
    <source>
        <dbReference type="ARBA" id="ARBA00047400"/>
    </source>
</evidence>
<evidence type="ECO:0000256" key="4">
    <source>
        <dbReference type="ARBA" id="ARBA00023002"/>
    </source>
</evidence>
<name>A0A2T2ZAN8_9NOCA</name>
<dbReference type="InterPro" id="IPR050259">
    <property type="entry name" value="SDR"/>
</dbReference>
<keyword evidence="4" id="KW-0560">Oxidoreductase</keyword>
<protein>
    <recommendedName>
        <fullName evidence="5">3-oxoacyl-[acyl-carrier-protein] reductase MabA</fullName>
    </recommendedName>
</protein>
<comment type="similarity">
    <text evidence="2">Belongs to the short-chain dehydrogenases/reductases (SDR) family.</text>
</comment>
<dbReference type="GO" id="GO:0032787">
    <property type="term" value="P:monocarboxylic acid metabolic process"/>
    <property type="evidence" value="ECO:0007669"/>
    <property type="project" value="UniProtKB-ARBA"/>
</dbReference>
<dbReference type="FunFam" id="3.40.50.720:FF:000173">
    <property type="entry name" value="3-oxoacyl-[acyl-carrier protein] reductase"/>
    <property type="match status" value="1"/>
</dbReference>
<dbReference type="Gene3D" id="3.40.50.720">
    <property type="entry name" value="NAD(P)-binding Rossmann-like Domain"/>
    <property type="match status" value="1"/>
</dbReference>
<dbReference type="InterPro" id="IPR020904">
    <property type="entry name" value="Sc_DH/Rdtase_CS"/>
</dbReference>
<accession>A0A2T2ZAN8</accession>
<feature type="domain" description="Ketoreductase" evidence="7">
    <location>
        <begin position="4"/>
        <end position="183"/>
    </location>
</feature>
<comment type="caution">
    <text evidence="8">The sequence shown here is derived from an EMBL/GenBank/DDBJ whole genome shotgun (WGS) entry which is preliminary data.</text>
</comment>
<dbReference type="EMBL" id="PYHS01000003">
    <property type="protein sequence ID" value="PSR64824.1"/>
    <property type="molecule type" value="Genomic_DNA"/>
</dbReference>